<evidence type="ECO:0000313" key="3">
    <source>
        <dbReference type="EMBL" id="KAK0134165.1"/>
    </source>
</evidence>
<feature type="transmembrane region" description="Helical" evidence="1">
    <location>
        <begin position="20"/>
        <end position="40"/>
    </location>
</feature>
<keyword evidence="4" id="KW-1185">Reference proteome</keyword>
<dbReference type="InterPro" id="IPR056769">
    <property type="entry name" value="Piezo_TM1-24"/>
</dbReference>
<dbReference type="PANTHER" id="PTHR47049:SF6">
    <property type="entry name" value="PIEZO-TYPE MECHANOSENSITIVE ION CHANNEL COMPONENT"/>
    <property type="match status" value="1"/>
</dbReference>
<accession>A0AA47NQY6</accession>
<feature type="transmembrane region" description="Helical" evidence="1">
    <location>
        <begin position="118"/>
        <end position="136"/>
    </location>
</feature>
<dbReference type="Proteomes" id="UP001174136">
    <property type="component" value="Unassembled WGS sequence"/>
</dbReference>
<dbReference type="InterPro" id="IPR027272">
    <property type="entry name" value="Piezo"/>
</dbReference>
<keyword evidence="1" id="KW-0812">Transmembrane</keyword>
<organism evidence="3 4">
    <name type="scientific">Merluccius polli</name>
    <name type="common">Benguela hake</name>
    <name type="synonym">Merluccius cadenati</name>
    <dbReference type="NCBI Taxonomy" id="89951"/>
    <lineage>
        <taxon>Eukaryota</taxon>
        <taxon>Metazoa</taxon>
        <taxon>Chordata</taxon>
        <taxon>Craniata</taxon>
        <taxon>Vertebrata</taxon>
        <taxon>Euteleostomi</taxon>
        <taxon>Actinopterygii</taxon>
        <taxon>Neopterygii</taxon>
        <taxon>Teleostei</taxon>
        <taxon>Neoteleostei</taxon>
        <taxon>Acanthomorphata</taxon>
        <taxon>Zeiogadaria</taxon>
        <taxon>Gadariae</taxon>
        <taxon>Gadiformes</taxon>
        <taxon>Gadoidei</taxon>
        <taxon>Merlucciidae</taxon>
        <taxon>Merluccius</taxon>
    </lineage>
</organism>
<dbReference type="EMBL" id="JAOPHQ010005731">
    <property type="protein sequence ID" value="KAK0134165.1"/>
    <property type="molecule type" value="Genomic_DNA"/>
</dbReference>
<reference evidence="3" key="1">
    <citation type="journal article" date="2023" name="Front. Mar. Sci.">
        <title>A new Merluccius polli reference genome to investigate the effects of global change in West African waters.</title>
        <authorList>
            <person name="Mateo J.L."/>
            <person name="Blanco-Fernandez C."/>
            <person name="Garcia-Vazquez E."/>
            <person name="Machado-Schiaffino G."/>
        </authorList>
    </citation>
    <scope>NUCLEOTIDE SEQUENCE</scope>
    <source>
        <strain evidence="3">C29</strain>
        <tissue evidence="3">Fin</tissue>
    </source>
</reference>
<name>A0AA47NQY6_MERPO</name>
<evidence type="ECO:0000256" key="1">
    <source>
        <dbReference type="SAM" id="Phobius"/>
    </source>
</evidence>
<feature type="domain" description="Piezo TM1-24" evidence="2">
    <location>
        <begin position="22"/>
        <end position="141"/>
    </location>
</feature>
<sequence length="143" mass="15601">MVSGLVYRVLLPVCLTAGCVLRYNCFSLVYLVILLLLPLFPESSPASVKGNAGRVVKAVCGLSLLFVSLQICFQVTLSTLETSGHLQPGYNCSTWERALRQLGLESVSGSDPGSVLRIFSPDVVVFLVGLTIWILWSRTHTQE</sequence>
<dbReference type="AlphaFoldDB" id="A0AA47NQY6"/>
<keyword evidence="1" id="KW-0472">Membrane</keyword>
<keyword evidence="1" id="KW-1133">Transmembrane helix</keyword>
<evidence type="ECO:0000313" key="4">
    <source>
        <dbReference type="Proteomes" id="UP001174136"/>
    </source>
</evidence>
<dbReference type="Pfam" id="PF24871">
    <property type="entry name" value="Piezo_TM1-24"/>
    <property type="match status" value="1"/>
</dbReference>
<feature type="transmembrane region" description="Helical" evidence="1">
    <location>
        <begin position="52"/>
        <end position="77"/>
    </location>
</feature>
<dbReference type="GO" id="GO:0016020">
    <property type="term" value="C:membrane"/>
    <property type="evidence" value="ECO:0007669"/>
    <property type="project" value="InterPro"/>
</dbReference>
<evidence type="ECO:0000259" key="2">
    <source>
        <dbReference type="Pfam" id="PF24871"/>
    </source>
</evidence>
<comment type="caution">
    <text evidence="3">The sequence shown here is derived from an EMBL/GenBank/DDBJ whole genome shotgun (WGS) entry which is preliminary data.</text>
</comment>
<dbReference type="PANTHER" id="PTHR47049">
    <property type="entry name" value="PIEZO-TYPE MECHANOSENSITIVE ION CHANNEL HOMOLOG"/>
    <property type="match status" value="1"/>
</dbReference>
<gene>
    <name evidence="3" type="primary">PIEZO2_2</name>
    <name evidence="3" type="ORF">N1851_030272</name>
</gene>
<dbReference type="GO" id="GO:0008381">
    <property type="term" value="F:mechanosensitive monoatomic ion channel activity"/>
    <property type="evidence" value="ECO:0007669"/>
    <property type="project" value="InterPro"/>
</dbReference>
<proteinExistence type="predicted"/>
<protein>
    <submittedName>
        <fullName evidence="3">Piezo-type mechanosensitive ion channel component 2</fullName>
    </submittedName>
</protein>